<feature type="region of interest" description="Disordered" evidence="1">
    <location>
        <begin position="280"/>
        <end position="334"/>
    </location>
</feature>
<feature type="compositionally biased region" description="Polar residues" evidence="1">
    <location>
        <begin position="520"/>
        <end position="540"/>
    </location>
</feature>
<evidence type="ECO:0000313" key="2">
    <source>
        <dbReference type="EnsemblPlants" id="QL11p004242:mrna"/>
    </source>
</evidence>
<dbReference type="InParanoid" id="A0A7N2MTL5"/>
<feature type="region of interest" description="Disordered" evidence="1">
    <location>
        <begin position="520"/>
        <end position="551"/>
    </location>
</feature>
<reference evidence="2 3" key="1">
    <citation type="journal article" date="2016" name="G3 (Bethesda)">
        <title>First Draft Assembly and Annotation of the Genome of a California Endemic Oak Quercus lobata Nee (Fagaceae).</title>
        <authorList>
            <person name="Sork V.L."/>
            <person name="Fitz-Gibbon S.T."/>
            <person name="Puiu D."/>
            <person name="Crepeau M."/>
            <person name="Gugger P.F."/>
            <person name="Sherman R."/>
            <person name="Stevens K."/>
            <person name="Langley C.H."/>
            <person name="Pellegrini M."/>
            <person name="Salzberg S.L."/>
        </authorList>
    </citation>
    <scope>NUCLEOTIDE SEQUENCE [LARGE SCALE GENOMIC DNA]</scope>
    <source>
        <strain evidence="2 3">cv. SW786</strain>
    </source>
</reference>
<reference evidence="2" key="2">
    <citation type="submission" date="2021-01" db="UniProtKB">
        <authorList>
            <consortium name="EnsemblPlants"/>
        </authorList>
    </citation>
    <scope>IDENTIFICATION</scope>
</reference>
<evidence type="ECO:0000256" key="1">
    <source>
        <dbReference type="SAM" id="MobiDB-lite"/>
    </source>
</evidence>
<keyword evidence="3" id="KW-1185">Reference proteome</keyword>
<dbReference type="Gramene" id="QL11p004242:mrna">
    <property type="protein sequence ID" value="QL11p004242:mrna"/>
    <property type="gene ID" value="QL11p004242"/>
</dbReference>
<dbReference type="Proteomes" id="UP000594261">
    <property type="component" value="Chromosome 11"/>
</dbReference>
<sequence>MIAFIEGGMILPMSRITRDYLINHRICPHQCAPKLFRVLGSVDALNEHLHLGLTWHDVVHMYECYSLKNIGYYLKSRSDIVKLVSCLPKFNKGMKDDYLIALGAWHDGLHYPVREGEPDKRHVAPRLSLTNVKALNYLLRSEIFVSEDGQLRAIHLILDFEPISEIYQEIGRAIKAGDQLLARIDVSHLNFLAQDDLPRVLPEVATPREEIASSRSTLDKEIDNFRFKEEETLRAQVVHLSNAKDKPDRQSGVHAPILVIAHPERSFEEEEDKMALNKRNKSLKDLMATRNKGSTSQEELEEGEVLAQKGTKQHKMTKDPKDKRSTSMDSQEEQTLAEVCLQQRTWSPRLEVERVPIPWNATVQECQRGHSQYAAEALKQPLLLPKDMDSVRKLKQQDLFMSLKRDLALVKDACNEVKNEVHLRVETEKALGAVKEENKGLLSKLVAEERERKFAQASYLFDVEETQIRLTEELSKVCRDYCDVTWAEALNVAKVLADSEWRQLGRTYYHPDIRAVSDALPSSSATVPESSEQPPTTQAALTLPEAAKEPS</sequence>
<accession>A0A7N2MTL5</accession>
<protein>
    <submittedName>
        <fullName evidence="2">Uncharacterized protein</fullName>
    </submittedName>
</protein>
<dbReference type="EnsemblPlants" id="QL11p004242:mrna">
    <property type="protein sequence ID" value="QL11p004242:mrna"/>
    <property type="gene ID" value="QL11p004242"/>
</dbReference>
<name>A0A7N2MTL5_QUELO</name>
<dbReference type="EMBL" id="LRBV02000011">
    <property type="status" value="NOT_ANNOTATED_CDS"/>
    <property type="molecule type" value="Genomic_DNA"/>
</dbReference>
<dbReference type="AlphaFoldDB" id="A0A7N2MTL5"/>
<evidence type="ECO:0000313" key="3">
    <source>
        <dbReference type="Proteomes" id="UP000594261"/>
    </source>
</evidence>
<feature type="compositionally biased region" description="Basic and acidic residues" evidence="1">
    <location>
        <begin position="316"/>
        <end position="326"/>
    </location>
</feature>
<organism evidence="2 3">
    <name type="scientific">Quercus lobata</name>
    <name type="common">Valley oak</name>
    <dbReference type="NCBI Taxonomy" id="97700"/>
    <lineage>
        <taxon>Eukaryota</taxon>
        <taxon>Viridiplantae</taxon>
        <taxon>Streptophyta</taxon>
        <taxon>Embryophyta</taxon>
        <taxon>Tracheophyta</taxon>
        <taxon>Spermatophyta</taxon>
        <taxon>Magnoliopsida</taxon>
        <taxon>eudicotyledons</taxon>
        <taxon>Gunneridae</taxon>
        <taxon>Pentapetalae</taxon>
        <taxon>rosids</taxon>
        <taxon>fabids</taxon>
        <taxon>Fagales</taxon>
        <taxon>Fagaceae</taxon>
        <taxon>Quercus</taxon>
    </lineage>
</organism>
<proteinExistence type="predicted"/>